<dbReference type="OrthoDB" id="4524286at2"/>
<dbReference type="SUPFAM" id="SSF55464">
    <property type="entry name" value="Origin of replication-binding domain, RBD-like"/>
    <property type="match status" value="1"/>
</dbReference>
<dbReference type="InterPro" id="IPR027417">
    <property type="entry name" value="P-loop_NTPase"/>
</dbReference>
<feature type="domain" description="TrwC relaxase" evidence="1">
    <location>
        <begin position="10"/>
        <end position="367"/>
    </location>
</feature>
<evidence type="ECO:0000313" key="2">
    <source>
        <dbReference type="EMBL" id="TQK77339.1"/>
    </source>
</evidence>
<dbReference type="Gene3D" id="2.30.30.940">
    <property type="match status" value="1"/>
</dbReference>
<dbReference type="Proteomes" id="UP000316181">
    <property type="component" value="Unassembled WGS sequence"/>
</dbReference>
<comment type="caution">
    <text evidence="2">The sequence shown here is derived from an EMBL/GenBank/DDBJ whole genome shotgun (WGS) entry which is preliminary data.</text>
</comment>
<dbReference type="Pfam" id="PF08751">
    <property type="entry name" value="TrwC"/>
    <property type="match status" value="1"/>
</dbReference>
<dbReference type="Gene3D" id="3.40.50.300">
    <property type="entry name" value="P-loop containing nucleotide triphosphate hydrolases"/>
    <property type="match status" value="2"/>
</dbReference>
<evidence type="ECO:0000313" key="3">
    <source>
        <dbReference type="Proteomes" id="UP000316181"/>
    </source>
</evidence>
<dbReference type="RefSeq" id="WP_142113234.1">
    <property type="nucleotide sequence ID" value="NZ_BAAATB010000006.1"/>
</dbReference>
<dbReference type="EMBL" id="VFNV01000001">
    <property type="protein sequence ID" value="TQK77339.1"/>
    <property type="molecule type" value="Genomic_DNA"/>
</dbReference>
<dbReference type="Pfam" id="PF13604">
    <property type="entry name" value="AAA_30"/>
    <property type="match status" value="1"/>
</dbReference>
<sequence>MTVSMRVMSAGDGYKYLLKTVAAADGNRPLSTPLTRYYMEEGTPPGRWLGAGVVALGKGEIQVGDRVSEHQLQLLMGTGHDPITDEPLGRAFPTYKSQDERIEARIADLDPTMTPGAKGEAVAQIVAEESARSKRRAVAGFDFTFSIPKSASVLWALADAGVQALIAEAHHRAVAEVVAFMEREVAATRTGATAGDGAVAHVEVTGLIATAFDHFDSRASDPHLHTHVVISNKAKTVLDGKWRSLDGRPMHAAVVALSELHEAVFADHMTRTFGVSWEAREMGRDRNPAWAITGVPEELVAEFSARARHIDAEKNRLIDEYVAQHGRQPSNATILKLRAQATLATRPEKQVRSLAELTAEWRTRASKTLGQDATSWARGMTDNDKPLLLRADDVPLDVIGELGRSVVEVVGEKRSTWRRWNLMAEASRQTMGWRFATMQDREAIVAMVADAAELVSLRLTPPELAASPVVFRRPDGSSVFRPKSSTAFTSESQLAAEDRLLERAANLGGPTVTLATVEKITGRPDADGRMLGDDQADALTRIAVSGRMLDVLVGPAGAGKTTAMNALRRAWEAEHGPGSVVGLAPSAVAAQVLADDLGIATENTAKWWQNHLLHGTTFAAGQLVIIDEASLAGTLSLDRITHLAQEAGAKVLLVGDYAQLQSVDAGGAFAMIANDRDDTPELVDVHRFTHAWEKTASLELRHGRADAIDSYLAHQRITGGDAETMTDAAYNAWRADRDQGHISVLIAETHEDVTALNRRARADLIHNKTLNPDREVELRDGTAAGIGDTIITRDNDRRLRTANGRDWVRNGDVWTITAVGDDGTIAIRRRGRRFGGRIVLPASYVSKSVDLGYAVTAFRAQGVTTDTAHVLVEPTSTRETFYVAMTRGQHSNRAYVTLDRADDHAEPHPGDDPNATARNVLYGVLQHSGAELSAHETIVAEQEQWGSIAQLAAEYETIAAAAQHDRWATLIRNSGLTDEQADSAIESEAFGPLTAELRRAEANHHDVDSLLPRLVAARGFGDADDIAAVLHYRIERATARPAGSGRTRKPPRLIAGLIPRAHGVTDAEMRAALDEREELIEARVSAVLDSALTENTPWTRALGMPPHERRRAATWRAAARVVTAYRDRYRIADDAPLGAPAESSAQKIDAVRARAALDRMLLLSAQSAPPEAGLNAVRRVRPQTGRSI</sequence>
<proteinExistence type="predicted"/>
<name>A0A542SRU4_9MICO</name>
<dbReference type="SUPFAM" id="SSF52540">
    <property type="entry name" value="P-loop containing nucleoside triphosphate hydrolases"/>
    <property type="match status" value="2"/>
</dbReference>
<accession>A0A542SRU4</accession>
<gene>
    <name evidence="2" type="ORF">FB389_2066</name>
</gene>
<keyword evidence="3" id="KW-1185">Reference proteome</keyword>
<evidence type="ECO:0000259" key="1">
    <source>
        <dbReference type="Pfam" id="PF08751"/>
    </source>
</evidence>
<reference evidence="2 3" key="1">
    <citation type="submission" date="2019-06" db="EMBL/GenBank/DDBJ databases">
        <title>Sequencing the genomes of 1000 actinobacteria strains.</title>
        <authorList>
            <person name="Klenk H.-P."/>
        </authorList>
    </citation>
    <scope>NUCLEOTIDE SEQUENCE [LARGE SCALE GENOMIC DNA]</scope>
    <source>
        <strain evidence="2 3">DSM 10596</strain>
    </source>
</reference>
<dbReference type="AlphaFoldDB" id="A0A542SRU4"/>
<dbReference type="InterPro" id="IPR014862">
    <property type="entry name" value="TrwC"/>
</dbReference>
<dbReference type="NCBIfam" id="NF041492">
    <property type="entry name" value="MobF"/>
    <property type="match status" value="1"/>
</dbReference>
<dbReference type="CDD" id="cd18809">
    <property type="entry name" value="SF1_C_RecD"/>
    <property type="match status" value="1"/>
</dbReference>
<organism evidence="2 3">
    <name type="scientific">Rarobacter incanus</name>
    <dbReference type="NCBI Taxonomy" id="153494"/>
    <lineage>
        <taxon>Bacteria</taxon>
        <taxon>Bacillati</taxon>
        <taxon>Actinomycetota</taxon>
        <taxon>Actinomycetes</taxon>
        <taxon>Micrococcales</taxon>
        <taxon>Rarobacteraceae</taxon>
        <taxon>Rarobacter</taxon>
    </lineage>
</organism>
<protein>
    <submittedName>
        <fullName evidence="2">Conjugative relaxase-like TrwC/TraI family protein</fullName>
    </submittedName>
</protein>